<dbReference type="Pfam" id="PF00431">
    <property type="entry name" value="CUB"/>
    <property type="match status" value="1"/>
</dbReference>
<dbReference type="CDD" id="cd00041">
    <property type="entry name" value="CUB"/>
    <property type="match status" value="1"/>
</dbReference>
<comment type="caution">
    <text evidence="2">Lacks conserved residue(s) required for the propagation of feature annotation.</text>
</comment>
<dbReference type="Gene3D" id="2.60.120.290">
    <property type="entry name" value="Spermadhesin, CUB domain"/>
    <property type="match status" value="1"/>
</dbReference>
<feature type="non-terminal residue" evidence="4">
    <location>
        <position position="1"/>
    </location>
</feature>
<reference evidence="4" key="1">
    <citation type="submission" date="2023-07" db="EMBL/GenBank/DDBJ databases">
        <title>Chromosome-level genome assembly of Artemia franciscana.</title>
        <authorList>
            <person name="Jo E."/>
        </authorList>
    </citation>
    <scope>NUCLEOTIDE SEQUENCE</scope>
    <source>
        <tissue evidence="4">Whole body</tissue>
    </source>
</reference>
<accession>A0AA88LDZ0</accession>
<sequence length="61" mass="6842">CGEVFTTNTGEITSPGYPGIYPSFVYGCEYVIIVPESRAILLAFDFIDLGWPYDYIHVSIM</sequence>
<name>A0AA88LDZ0_ARTSF</name>
<dbReference type="AlphaFoldDB" id="A0AA88LDZ0"/>
<feature type="non-terminal residue" evidence="4">
    <location>
        <position position="61"/>
    </location>
</feature>
<evidence type="ECO:0000256" key="2">
    <source>
        <dbReference type="PROSITE-ProRule" id="PRU00059"/>
    </source>
</evidence>
<dbReference type="InterPro" id="IPR000859">
    <property type="entry name" value="CUB_dom"/>
</dbReference>
<keyword evidence="5" id="KW-1185">Reference proteome</keyword>
<gene>
    <name evidence="4" type="ORF">QYM36_003537</name>
</gene>
<evidence type="ECO:0000259" key="3">
    <source>
        <dbReference type="PROSITE" id="PS01180"/>
    </source>
</evidence>
<feature type="domain" description="CUB" evidence="3">
    <location>
        <begin position="1"/>
        <end position="61"/>
    </location>
</feature>
<dbReference type="Proteomes" id="UP001187531">
    <property type="component" value="Unassembled WGS sequence"/>
</dbReference>
<dbReference type="InterPro" id="IPR035914">
    <property type="entry name" value="Sperma_CUB_dom_sf"/>
</dbReference>
<dbReference type="PROSITE" id="PS01180">
    <property type="entry name" value="CUB"/>
    <property type="match status" value="1"/>
</dbReference>
<protein>
    <recommendedName>
        <fullName evidence="3">CUB domain-containing protein</fullName>
    </recommendedName>
</protein>
<dbReference type="EMBL" id="JAVRJZ010000006">
    <property type="protein sequence ID" value="KAK2721286.1"/>
    <property type="molecule type" value="Genomic_DNA"/>
</dbReference>
<comment type="caution">
    <text evidence="4">The sequence shown here is derived from an EMBL/GenBank/DDBJ whole genome shotgun (WGS) entry which is preliminary data.</text>
</comment>
<feature type="disulfide bond" evidence="2">
    <location>
        <begin position="1"/>
        <end position="28"/>
    </location>
</feature>
<keyword evidence="1 2" id="KW-1015">Disulfide bond</keyword>
<dbReference type="SUPFAM" id="SSF49854">
    <property type="entry name" value="Spermadhesin, CUB domain"/>
    <property type="match status" value="1"/>
</dbReference>
<organism evidence="4 5">
    <name type="scientific">Artemia franciscana</name>
    <name type="common">Brine shrimp</name>
    <name type="synonym">Artemia sanfranciscana</name>
    <dbReference type="NCBI Taxonomy" id="6661"/>
    <lineage>
        <taxon>Eukaryota</taxon>
        <taxon>Metazoa</taxon>
        <taxon>Ecdysozoa</taxon>
        <taxon>Arthropoda</taxon>
        <taxon>Crustacea</taxon>
        <taxon>Branchiopoda</taxon>
        <taxon>Anostraca</taxon>
        <taxon>Artemiidae</taxon>
        <taxon>Artemia</taxon>
    </lineage>
</organism>
<evidence type="ECO:0000256" key="1">
    <source>
        <dbReference type="ARBA" id="ARBA00023157"/>
    </source>
</evidence>
<proteinExistence type="predicted"/>
<evidence type="ECO:0000313" key="4">
    <source>
        <dbReference type="EMBL" id="KAK2721286.1"/>
    </source>
</evidence>
<evidence type="ECO:0000313" key="5">
    <source>
        <dbReference type="Proteomes" id="UP001187531"/>
    </source>
</evidence>